<dbReference type="GO" id="GO:0005840">
    <property type="term" value="C:ribosome"/>
    <property type="evidence" value="ECO:0007669"/>
    <property type="project" value="UniProtKB-KW"/>
</dbReference>
<dbReference type="GO" id="GO:1990904">
    <property type="term" value="C:ribonucleoprotein complex"/>
    <property type="evidence" value="ECO:0007669"/>
    <property type="project" value="UniProtKB-KW"/>
</dbReference>
<dbReference type="NCBIfam" id="TIGR00061">
    <property type="entry name" value="L21"/>
    <property type="match status" value="1"/>
</dbReference>
<dbReference type="GO" id="GO:0019843">
    <property type="term" value="F:rRNA binding"/>
    <property type="evidence" value="ECO:0007669"/>
    <property type="project" value="UniProtKB-UniRule"/>
</dbReference>
<evidence type="ECO:0000256" key="2">
    <source>
        <dbReference type="ARBA" id="ARBA00022980"/>
    </source>
</evidence>
<evidence type="ECO:0000313" key="7">
    <source>
        <dbReference type="EMBL" id="MCA9385019.1"/>
    </source>
</evidence>
<dbReference type="Pfam" id="PF00829">
    <property type="entry name" value="Ribosomal_L21p"/>
    <property type="match status" value="1"/>
</dbReference>
<keyword evidence="3 4" id="KW-0687">Ribonucleoprotein</keyword>
<evidence type="ECO:0000256" key="1">
    <source>
        <dbReference type="ARBA" id="ARBA00008563"/>
    </source>
</evidence>
<name>A0A955L7M6_9BACT</name>
<dbReference type="Proteomes" id="UP000754563">
    <property type="component" value="Unassembled WGS sequence"/>
</dbReference>
<dbReference type="InterPro" id="IPR001787">
    <property type="entry name" value="Ribosomal_bL21"/>
</dbReference>
<dbReference type="GO" id="GO:0005737">
    <property type="term" value="C:cytoplasm"/>
    <property type="evidence" value="ECO:0007669"/>
    <property type="project" value="UniProtKB-ARBA"/>
</dbReference>
<keyword evidence="2 4" id="KW-0689">Ribosomal protein</keyword>
<dbReference type="GO" id="GO:0006412">
    <property type="term" value="P:translation"/>
    <property type="evidence" value="ECO:0007669"/>
    <property type="project" value="UniProtKB-UniRule"/>
</dbReference>
<comment type="subunit">
    <text evidence="4">Part of the 50S ribosomal subunit. Contacts protein L20.</text>
</comment>
<dbReference type="InterPro" id="IPR028909">
    <property type="entry name" value="bL21-like"/>
</dbReference>
<proteinExistence type="inferred from homology"/>
<comment type="similarity">
    <text evidence="1 4 5">Belongs to the bacterial ribosomal protein bL21 family.</text>
</comment>
<dbReference type="HAMAP" id="MF_01363">
    <property type="entry name" value="Ribosomal_bL21"/>
    <property type="match status" value="1"/>
</dbReference>
<accession>A0A955L7M6</accession>
<evidence type="ECO:0000256" key="6">
    <source>
        <dbReference type="SAM" id="MobiDB-lite"/>
    </source>
</evidence>
<protein>
    <recommendedName>
        <fullName evidence="4">Large ribosomal subunit protein bL21</fullName>
    </recommendedName>
</protein>
<dbReference type="GO" id="GO:0003735">
    <property type="term" value="F:structural constituent of ribosome"/>
    <property type="evidence" value="ECO:0007669"/>
    <property type="project" value="InterPro"/>
</dbReference>
<dbReference type="SUPFAM" id="SSF141091">
    <property type="entry name" value="L21p-like"/>
    <property type="match status" value="1"/>
</dbReference>
<evidence type="ECO:0000256" key="3">
    <source>
        <dbReference type="ARBA" id="ARBA00023274"/>
    </source>
</evidence>
<keyword evidence="4 5" id="KW-0699">rRNA-binding</keyword>
<reference evidence="7" key="2">
    <citation type="journal article" date="2021" name="Microbiome">
        <title>Successional dynamics and alternative stable states in a saline activated sludge microbial community over 9 years.</title>
        <authorList>
            <person name="Wang Y."/>
            <person name="Ye J."/>
            <person name="Ju F."/>
            <person name="Liu L."/>
            <person name="Boyd J.A."/>
            <person name="Deng Y."/>
            <person name="Parks D.H."/>
            <person name="Jiang X."/>
            <person name="Yin X."/>
            <person name="Woodcroft B.J."/>
            <person name="Tyson G.W."/>
            <person name="Hugenholtz P."/>
            <person name="Polz M.F."/>
            <person name="Zhang T."/>
        </authorList>
    </citation>
    <scope>NUCLEOTIDE SEQUENCE</scope>
    <source>
        <strain evidence="7">HKST-UBA11</strain>
    </source>
</reference>
<comment type="function">
    <text evidence="4 5">This protein binds to 23S rRNA in the presence of protein L20.</text>
</comment>
<dbReference type="PANTHER" id="PTHR21349:SF0">
    <property type="entry name" value="LARGE RIBOSOMAL SUBUNIT PROTEIN BL21M"/>
    <property type="match status" value="1"/>
</dbReference>
<dbReference type="InterPro" id="IPR036164">
    <property type="entry name" value="bL21-like_sf"/>
</dbReference>
<dbReference type="EMBL" id="JAGQLH010000001">
    <property type="protein sequence ID" value="MCA9385019.1"/>
    <property type="molecule type" value="Genomic_DNA"/>
</dbReference>
<reference evidence="7" key="1">
    <citation type="submission" date="2020-04" db="EMBL/GenBank/DDBJ databases">
        <authorList>
            <person name="Zhang T."/>
        </authorList>
    </citation>
    <scope>NUCLEOTIDE SEQUENCE</scope>
    <source>
        <strain evidence="7">HKST-UBA11</strain>
    </source>
</reference>
<organism evidence="7 8">
    <name type="scientific">Candidatus Dojkabacteria bacterium</name>
    <dbReference type="NCBI Taxonomy" id="2099670"/>
    <lineage>
        <taxon>Bacteria</taxon>
        <taxon>Candidatus Dojkabacteria</taxon>
    </lineage>
</organism>
<evidence type="ECO:0000313" key="8">
    <source>
        <dbReference type="Proteomes" id="UP000754563"/>
    </source>
</evidence>
<sequence length="144" mass="15886">MANAEKKTASKASSKKTTAKDTAKTAKKAPVAKKTTTKNSDGFVVVDIKNSQERVSKGDIIVVKKIDGEPGKKIKFDKVLLTHTDGKTVIGKPTIDKAMVEVEVLEQFKGKKVHTKTFKAKSRYRRTVGHRAQLTKLKVTNITY</sequence>
<keyword evidence="4 5" id="KW-0694">RNA-binding</keyword>
<gene>
    <name evidence="4 7" type="primary">rplU</name>
    <name evidence="7" type="ORF">KC717_00060</name>
</gene>
<dbReference type="AlphaFoldDB" id="A0A955L7M6"/>
<feature type="region of interest" description="Disordered" evidence="6">
    <location>
        <begin position="1"/>
        <end position="35"/>
    </location>
</feature>
<comment type="caution">
    <text evidence="7">The sequence shown here is derived from an EMBL/GenBank/DDBJ whole genome shotgun (WGS) entry which is preliminary data.</text>
</comment>
<dbReference type="PANTHER" id="PTHR21349">
    <property type="entry name" value="50S RIBOSOMAL PROTEIN L21"/>
    <property type="match status" value="1"/>
</dbReference>
<evidence type="ECO:0000256" key="4">
    <source>
        <dbReference type="HAMAP-Rule" id="MF_01363"/>
    </source>
</evidence>
<evidence type="ECO:0000256" key="5">
    <source>
        <dbReference type="RuleBase" id="RU000562"/>
    </source>
</evidence>